<evidence type="ECO:0000313" key="2">
    <source>
        <dbReference type="Proteomes" id="UP001158050"/>
    </source>
</evidence>
<name>A0ABY1R4G9_9FLAO</name>
<dbReference type="Proteomes" id="UP001158050">
    <property type="component" value="Unassembled WGS sequence"/>
</dbReference>
<proteinExistence type="predicted"/>
<dbReference type="EMBL" id="FXUO01000007">
    <property type="protein sequence ID" value="SMP95347.1"/>
    <property type="molecule type" value="Genomic_DNA"/>
</dbReference>
<sequence length="110" mass="13390">MLLSVANIYKKYYACIIYCYLLNNIGNRFNRGVFRLSINNSNDFNQNFLILRITNIEVKLSNFHAISNFLFLYLTCSEFYFTWQNTRIHIQHIKNKIPHIFWLDFPFIFF</sequence>
<comment type="caution">
    <text evidence="1">The sequence shown here is derived from an EMBL/GenBank/DDBJ whole genome shotgun (WGS) entry which is preliminary data.</text>
</comment>
<reference evidence="1 2" key="1">
    <citation type="submission" date="2017-05" db="EMBL/GenBank/DDBJ databases">
        <authorList>
            <person name="Varghese N."/>
            <person name="Submissions S."/>
        </authorList>
    </citation>
    <scope>NUCLEOTIDE SEQUENCE [LARGE SCALE GENOMIC DNA]</scope>
    <source>
        <strain evidence="1 2">DSM 18015</strain>
    </source>
</reference>
<protein>
    <submittedName>
        <fullName evidence="1">Uncharacterized protein</fullName>
    </submittedName>
</protein>
<gene>
    <name evidence="1" type="ORF">SAMN05421679_10748</name>
</gene>
<evidence type="ECO:0000313" key="1">
    <source>
        <dbReference type="EMBL" id="SMP95347.1"/>
    </source>
</evidence>
<accession>A0ABY1R4G9</accession>
<organism evidence="1 2">
    <name type="scientific">Epilithonimonas pallida</name>
    <dbReference type="NCBI Taxonomy" id="373671"/>
    <lineage>
        <taxon>Bacteria</taxon>
        <taxon>Pseudomonadati</taxon>
        <taxon>Bacteroidota</taxon>
        <taxon>Flavobacteriia</taxon>
        <taxon>Flavobacteriales</taxon>
        <taxon>Weeksellaceae</taxon>
        <taxon>Chryseobacterium group</taxon>
        <taxon>Epilithonimonas</taxon>
    </lineage>
</organism>
<keyword evidence="2" id="KW-1185">Reference proteome</keyword>